<evidence type="ECO:0000313" key="2">
    <source>
        <dbReference type="EnsemblPlants" id="Zm00001eb075240_P001"/>
    </source>
</evidence>
<organism evidence="2 3">
    <name type="scientific">Zea mays</name>
    <name type="common">Maize</name>
    <dbReference type="NCBI Taxonomy" id="4577"/>
    <lineage>
        <taxon>Eukaryota</taxon>
        <taxon>Viridiplantae</taxon>
        <taxon>Streptophyta</taxon>
        <taxon>Embryophyta</taxon>
        <taxon>Tracheophyta</taxon>
        <taxon>Spermatophyta</taxon>
        <taxon>Magnoliopsida</taxon>
        <taxon>Liliopsida</taxon>
        <taxon>Poales</taxon>
        <taxon>Poaceae</taxon>
        <taxon>PACMAD clade</taxon>
        <taxon>Panicoideae</taxon>
        <taxon>Andropogonodae</taxon>
        <taxon>Andropogoneae</taxon>
        <taxon>Tripsacinae</taxon>
        <taxon>Zea</taxon>
    </lineage>
</organism>
<accession>A0A804MCH7</accession>
<dbReference type="AlphaFoldDB" id="A0A804MCH7"/>
<sequence length="184" mass="19812">PSPLLRLRARGHASAEWLSPGSPPRLITGDDRKGRRVQDKRGGSVQERSVARADCRRPGRDQGQDEKVDEGERAAPGPPLTATPGRPAPDTWRAPSGAGAQGQRRARVVVGGVEDRKLARARDRVATRPCLAAWPLSVYPPALHRGSHKPGSWFNSAWSMSMQKYESVAVAVAALGIGVARRHA</sequence>
<keyword evidence="3" id="KW-1185">Reference proteome</keyword>
<reference evidence="2" key="2">
    <citation type="submission" date="2019-07" db="EMBL/GenBank/DDBJ databases">
        <authorList>
            <person name="Seetharam A."/>
            <person name="Woodhouse M."/>
            <person name="Cannon E."/>
        </authorList>
    </citation>
    <scope>NUCLEOTIDE SEQUENCE [LARGE SCALE GENOMIC DNA]</scope>
    <source>
        <strain evidence="2">cv. B73</strain>
    </source>
</reference>
<proteinExistence type="predicted"/>
<evidence type="ECO:0000313" key="3">
    <source>
        <dbReference type="Proteomes" id="UP000007305"/>
    </source>
</evidence>
<dbReference type="Proteomes" id="UP000007305">
    <property type="component" value="Chromosome 2"/>
</dbReference>
<protein>
    <submittedName>
        <fullName evidence="2">Uncharacterized protein</fullName>
    </submittedName>
</protein>
<feature type="region of interest" description="Disordered" evidence="1">
    <location>
        <begin position="1"/>
        <end position="106"/>
    </location>
</feature>
<reference evidence="3" key="1">
    <citation type="submission" date="2015-12" db="EMBL/GenBank/DDBJ databases">
        <title>Update maize B73 reference genome by single molecule sequencing technologies.</title>
        <authorList>
            <consortium name="Maize Genome Sequencing Project"/>
            <person name="Ware D."/>
        </authorList>
    </citation>
    <scope>NUCLEOTIDE SEQUENCE [LARGE SCALE GENOMIC DNA]</scope>
    <source>
        <strain evidence="3">cv. B73</strain>
    </source>
</reference>
<dbReference type="EnsemblPlants" id="Zm00001eb075240_T001">
    <property type="protein sequence ID" value="Zm00001eb075240_P001"/>
    <property type="gene ID" value="Zm00001eb075240"/>
</dbReference>
<dbReference type="InParanoid" id="A0A804MCH7"/>
<reference evidence="2" key="3">
    <citation type="submission" date="2021-05" db="UniProtKB">
        <authorList>
            <consortium name="EnsemblPlants"/>
        </authorList>
    </citation>
    <scope>IDENTIFICATION</scope>
    <source>
        <strain evidence="2">cv. B73</strain>
    </source>
</reference>
<feature type="compositionally biased region" description="Basic and acidic residues" evidence="1">
    <location>
        <begin position="49"/>
        <end position="73"/>
    </location>
</feature>
<name>A0A804MCH7_MAIZE</name>
<evidence type="ECO:0000256" key="1">
    <source>
        <dbReference type="SAM" id="MobiDB-lite"/>
    </source>
</evidence>
<feature type="compositionally biased region" description="Basic and acidic residues" evidence="1">
    <location>
        <begin position="28"/>
        <end position="42"/>
    </location>
</feature>
<dbReference type="Gramene" id="Zm00001eb075240_T001">
    <property type="protein sequence ID" value="Zm00001eb075240_P001"/>
    <property type="gene ID" value="Zm00001eb075240"/>
</dbReference>
<feature type="compositionally biased region" description="Low complexity" evidence="1">
    <location>
        <begin position="97"/>
        <end position="106"/>
    </location>
</feature>